<comment type="caution">
    <text evidence="8">The sequence shown here is derived from an EMBL/GenBank/DDBJ whole genome shotgun (WGS) entry which is preliminary data.</text>
</comment>
<reference evidence="8 9" key="1">
    <citation type="submission" date="2020-08" db="EMBL/GenBank/DDBJ databases">
        <title>Sequencing the genomes of 1000 actinobacteria strains.</title>
        <authorList>
            <person name="Klenk H.-P."/>
        </authorList>
    </citation>
    <scope>NUCLEOTIDE SEQUENCE [LARGE SCALE GENOMIC DNA]</scope>
    <source>
        <strain evidence="8 9">DSM 105498</strain>
    </source>
</reference>
<keyword evidence="1" id="KW-0812">Transmembrane</keyword>
<dbReference type="InterPro" id="IPR004089">
    <property type="entry name" value="MCPsignal_dom"/>
</dbReference>
<comment type="similarity">
    <text evidence="4">Belongs to the methyl-accepting chemotaxis (MCP) protein family.</text>
</comment>
<name>A0A7W4VZE9_9ACTN</name>
<evidence type="ECO:0000256" key="5">
    <source>
        <dbReference type="PROSITE-ProRule" id="PRU00284"/>
    </source>
</evidence>
<dbReference type="PROSITE" id="PS50111">
    <property type="entry name" value="CHEMOTAXIS_TRANSDUC_2"/>
    <property type="match status" value="1"/>
</dbReference>
<organism evidence="8 9">
    <name type="scientific">Nocardioides soli</name>
    <dbReference type="NCBI Taxonomy" id="1036020"/>
    <lineage>
        <taxon>Bacteria</taxon>
        <taxon>Bacillati</taxon>
        <taxon>Actinomycetota</taxon>
        <taxon>Actinomycetes</taxon>
        <taxon>Propionibacteriales</taxon>
        <taxon>Nocardioidaceae</taxon>
        <taxon>Nocardioides</taxon>
    </lineage>
</organism>
<dbReference type="GO" id="GO:0016020">
    <property type="term" value="C:membrane"/>
    <property type="evidence" value="ECO:0007669"/>
    <property type="project" value="InterPro"/>
</dbReference>
<dbReference type="InterPro" id="IPR003660">
    <property type="entry name" value="HAMP_dom"/>
</dbReference>
<dbReference type="SMART" id="SM00283">
    <property type="entry name" value="MA"/>
    <property type="match status" value="1"/>
</dbReference>
<evidence type="ECO:0000259" key="6">
    <source>
        <dbReference type="PROSITE" id="PS50111"/>
    </source>
</evidence>
<feature type="domain" description="Methyl-accepting transducer" evidence="6">
    <location>
        <begin position="100"/>
        <end position="281"/>
    </location>
</feature>
<dbReference type="PANTHER" id="PTHR32089:SF112">
    <property type="entry name" value="LYSOZYME-LIKE PROTEIN-RELATED"/>
    <property type="match status" value="1"/>
</dbReference>
<dbReference type="PROSITE" id="PS50885">
    <property type="entry name" value="HAMP"/>
    <property type="match status" value="1"/>
</dbReference>
<evidence type="ECO:0000256" key="1">
    <source>
        <dbReference type="ARBA" id="ARBA00022692"/>
    </source>
</evidence>
<evidence type="ECO:0000256" key="3">
    <source>
        <dbReference type="ARBA" id="ARBA00023224"/>
    </source>
</evidence>
<evidence type="ECO:0000313" key="9">
    <source>
        <dbReference type="Proteomes" id="UP000589626"/>
    </source>
</evidence>
<sequence length="313" mass="32184">MIRRPDRTPAAVPAAYAAAIHELLRVCTAAADGDLEARVCPLPGTDELPEVAALRLAVNGLLDRTDAYVRESAASLQAAAEGRFYRRFLVTGTTGVFRSGAETINRATAAMARTQADLDATAARRTELAERLELTVGAVAEQVAAVAAELSTTSASLADSARRAGAEAEQAGAAVREATGAAQQIHEVVRVISEIAKQTRLLALNATIEAARAGEAGRGFAVVATEVKTLADSTAQSTGRITSQVEAMQDVAGASSTAMASVESTVADMSPMVDAVTVAVDGRDRVDGGSQGLAAMAELLRAEVAGLLAELRA</sequence>
<proteinExistence type="inferred from homology"/>
<evidence type="ECO:0000256" key="2">
    <source>
        <dbReference type="ARBA" id="ARBA00022989"/>
    </source>
</evidence>
<dbReference type="Pfam" id="PF00015">
    <property type="entry name" value="MCPsignal"/>
    <property type="match status" value="1"/>
</dbReference>
<dbReference type="PANTHER" id="PTHR32089">
    <property type="entry name" value="METHYL-ACCEPTING CHEMOTAXIS PROTEIN MCPB"/>
    <property type="match status" value="1"/>
</dbReference>
<dbReference type="AlphaFoldDB" id="A0A7W4VZE9"/>
<keyword evidence="2" id="KW-0472">Membrane</keyword>
<dbReference type="GO" id="GO:0007165">
    <property type="term" value="P:signal transduction"/>
    <property type="evidence" value="ECO:0007669"/>
    <property type="project" value="UniProtKB-KW"/>
</dbReference>
<evidence type="ECO:0000259" key="7">
    <source>
        <dbReference type="PROSITE" id="PS50885"/>
    </source>
</evidence>
<evidence type="ECO:0000313" key="8">
    <source>
        <dbReference type="EMBL" id="MBB3044631.1"/>
    </source>
</evidence>
<dbReference type="RefSeq" id="WP_221200100.1">
    <property type="nucleotide sequence ID" value="NZ_JACHWR010000003.1"/>
</dbReference>
<dbReference type="EMBL" id="JACHWR010000003">
    <property type="protein sequence ID" value="MBB3044631.1"/>
    <property type="molecule type" value="Genomic_DNA"/>
</dbReference>
<dbReference type="Gene3D" id="1.10.287.950">
    <property type="entry name" value="Methyl-accepting chemotaxis protein"/>
    <property type="match status" value="1"/>
</dbReference>
<evidence type="ECO:0000256" key="4">
    <source>
        <dbReference type="ARBA" id="ARBA00029447"/>
    </source>
</evidence>
<feature type="domain" description="HAMP" evidence="7">
    <location>
        <begin position="14"/>
        <end position="70"/>
    </location>
</feature>
<keyword evidence="3 5" id="KW-0807">Transducer</keyword>
<dbReference type="Proteomes" id="UP000589626">
    <property type="component" value="Unassembled WGS sequence"/>
</dbReference>
<protein>
    <submittedName>
        <fullName evidence="8">Methyl-accepting chemotaxis protein</fullName>
    </submittedName>
</protein>
<accession>A0A7W4VZE9</accession>
<gene>
    <name evidence="8" type="ORF">FHU40_004468</name>
</gene>
<keyword evidence="2" id="KW-1133">Transmembrane helix</keyword>
<keyword evidence="9" id="KW-1185">Reference proteome</keyword>
<dbReference type="SUPFAM" id="SSF58104">
    <property type="entry name" value="Methyl-accepting chemotaxis protein (MCP) signaling domain"/>
    <property type="match status" value="1"/>
</dbReference>